<dbReference type="InterPro" id="IPR008983">
    <property type="entry name" value="Tumour_necrosis_fac-like_dom"/>
</dbReference>
<dbReference type="EMBL" id="JBHUHO010000047">
    <property type="protein sequence ID" value="MFD2117857.1"/>
    <property type="molecule type" value="Genomic_DNA"/>
</dbReference>
<dbReference type="Gene3D" id="2.60.120.40">
    <property type="match status" value="1"/>
</dbReference>
<feature type="domain" description="BclA C-terminal" evidence="3">
    <location>
        <begin position="381"/>
        <end position="495"/>
    </location>
</feature>
<keyword evidence="2" id="KW-1133">Transmembrane helix</keyword>
<reference evidence="5" key="1">
    <citation type="journal article" date="2019" name="Int. J. Syst. Evol. Microbiol.">
        <title>The Global Catalogue of Microorganisms (GCM) 10K type strain sequencing project: providing services to taxonomists for standard genome sequencing and annotation.</title>
        <authorList>
            <consortium name="The Broad Institute Genomics Platform"/>
            <consortium name="The Broad Institute Genome Sequencing Center for Infectious Disease"/>
            <person name="Wu L."/>
            <person name="Ma J."/>
        </authorList>
    </citation>
    <scope>NUCLEOTIDE SEQUENCE [LARGE SCALE GENOMIC DNA]</scope>
    <source>
        <strain evidence="5">GH52</strain>
    </source>
</reference>
<organism evidence="4 5">
    <name type="scientific">Paenibacillus yanchengensis</name>
    <dbReference type="NCBI Taxonomy" id="2035833"/>
    <lineage>
        <taxon>Bacteria</taxon>
        <taxon>Bacillati</taxon>
        <taxon>Bacillota</taxon>
        <taxon>Bacilli</taxon>
        <taxon>Bacillales</taxon>
        <taxon>Paenibacillaceae</taxon>
        <taxon>Paenibacillus</taxon>
    </lineage>
</organism>
<dbReference type="Proteomes" id="UP001597362">
    <property type="component" value="Unassembled WGS sequence"/>
</dbReference>
<comment type="caution">
    <text evidence="4">The sequence shown here is derived from an EMBL/GenBank/DDBJ whole genome shotgun (WGS) entry which is preliminary data.</text>
</comment>
<keyword evidence="1" id="KW-0677">Repeat</keyword>
<keyword evidence="2" id="KW-0812">Transmembrane</keyword>
<sequence length="499" mass="49683">MSQANIPPITPSITLTRDEAVNLLIASVAMEELGLSHVLNAEGEKIQYVLGTLTDQPLSEPSSLEEVLAINDSVKDLIDTAGINQMMLDSKLKDIMRIPTIRGVTGAVGATGATGSFEGATGPAGPTGATGPVGLAGLAGIVGASGTEGITGAGGTIGAAGVTGPTGLAGPAGANGAGMNGQLLYNPLDASNYPLYQVVQYGGNLYSVVNVPPVGTPGLSPDYLLLAAVGDTGEAGITGSVGETGMTGTIAGITGVAGNTGVKGATAPGMTGQVPFDINDIGTYVAGQVVTYEGATYVVRQTPPTGLPGQSANYALLAAEGAIGPTGARGLTGGIGATGPLGPTGATGLTGAIGTRGALGPDTTKTFFFGQRLDGLATLPILGTAKVPFNVNQRIGTGITLTSNSERINFSVAGDYFVDYRVELANTIVTNLVVTSTLLLNGSAVSGGSASSLLSTHLEAQTIMQISAGQYLELQMYALLGLIPFQAPGITISIIYLGT</sequence>
<evidence type="ECO:0000313" key="5">
    <source>
        <dbReference type="Proteomes" id="UP001597362"/>
    </source>
</evidence>
<evidence type="ECO:0000259" key="3">
    <source>
        <dbReference type="Pfam" id="PF18573"/>
    </source>
</evidence>
<evidence type="ECO:0000256" key="2">
    <source>
        <dbReference type="SAM" id="Phobius"/>
    </source>
</evidence>
<dbReference type="PANTHER" id="PTHR37456:SF3">
    <property type="entry name" value="COLLAGEN ALPHA-1(XXV) CHAIN"/>
    <property type="match status" value="1"/>
</dbReference>
<dbReference type="Pfam" id="PF26595">
    <property type="entry name" value="A_ENA"/>
    <property type="match status" value="1"/>
</dbReference>
<dbReference type="InterPro" id="IPR058705">
    <property type="entry name" value="A_ENA"/>
</dbReference>
<keyword evidence="5" id="KW-1185">Reference proteome</keyword>
<evidence type="ECO:0000313" key="4">
    <source>
        <dbReference type="EMBL" id="MFD2117857.1"/>
    </source>
</evidence>
<accession>A0ABW4YQQ0</accession>
<protein>
    <submittedName>
        <fullName evidence="4">Collagen-like protein</fullName>
    </submittedName>
</protein>
<name>A0ABW4YQQ0_9BACL</name>
<gene>
    <name evidence="4" type="ORF">ACFSJH_19165</name>
</gene>
<dbReference type="Pfam" id="PF18573">
    <property type="entry name" value="BclA_C"/>
    <property type="match status" value="1"/>
</dbReference>
<feature type="transmembrane region" description="Helical" evidence="2">
    <location>
        <begin position="474"/>
        <end position="497"/>
    </location>
</feature>
<proteinExistence type="predicted"/>
<dbReference type="PANTHER" id="PTHR37456">
    <property type="entry name" value="SI:CH211-266K2.1"/>
    <property type="match status" value="1"/>
</dbReference>
<dbReference type="InterPro" id="IPR041415">
    <property type="entry name" value="BclA_C"/>
</dbReference>
<evidence type="ECO:0000256" key="1">
    <source>
        <dbReference type="ARBA" id="ARBA00022737"/>
    </source>
</evidence>
<dbReference type="RefSeq" id="WP_377775203.1">
    <property type="nucleotide sequence ID" value="NZ_JBHUHO010000047.1"/>
</dbReference>
<dbReference type="InterPro" id="IPR050938">
    <property type="entry name" value="Collagen_Structural_Proteins"/>
</dbReference>
<keyword evidence="2" id="KW-0472">Membrane</keyword>